<comment type="caution">
    <text evidence="2">The sequence shown here is derived from an EMBL/GenBank/DDBJ whole genome shotgun (WGS) entry which is preliminary data.</text>
</comment>
<organism evidence="2 3">
    <name type="scientific">Sorangium cellulosum</name>
    <name type="common">Polyangium cellulosum</name>
    <dbReference type="NCBI Taxonomy" id="56"/>
    <lineage>
        <taxon>Bacteria</taxon>
        <taxon>Pseudomonadati</taxon>
        <taxon>Myxococcota</taxon>
        <taxon>Polyangia</taxon>
        <taxon>Polyangiales</taxon>
        <taxon>Polyangiaceae</taxon>
        <taxon>Sorangium</taxon>
    </lineage>
</organism>
<gene>
    <name evidence="2" type="ORF">BE17_32835</name>
</gene>
<dbReference type="SUPFAM" id="SSF69118">
    <property type="entry name" value="AhpD-like"/>
    <property type="match status" value="1"/>
</dbReference>
<name>A0A150RYI7_SORCE</name>
<reference evidence="2 3" key="1">
    <citation type="submission" date="2014-02" db="EMBL/GenBank/DDBJ databases">
        <title>The small core and large imbalanced accessory genome model reveals a collaborative survival strategy of Sorangium cellulosum strains in nature.</title>
        <authorList>
            <person name="Han K."/>
            <person name="Peng R."/>
            <person name="Blom J."/>
            <person name="Li Y.-Z."/>
        </authorList>
    </citation>
    <scope>NUCLEOTIDE SEQUENCE [LARGE SCALE GENOMIC DNA]</scope>
    <source>
        <strain evidence="2 3">So0011-07</strain>
    </source>
</reference>
<feature type="domain" description="Carboxymuconolactone decarboxylase-like" evidence="1">
    <location>
        <begin position="16"/>
        <end position="97"/>
    </location>
</feature>
<dbReference type="EMBL" id="JEMB01001749">
    <property type="protein sequence ID" value="KYF85287.1"/>
    <property type="molecule type" value="Genomic_DNA"/>
</dbReference>
<sequence length="108" mass="11458">MPDPPETHKEFIHRFPKLGEAWALLGEAGAEGPLPDKTVRLLKLAFACGAMREGAVHSSVRKALAMGISPEEIEQVVAISAATLGLPGTVAVYSWVRDVLDVVEEPGG</sequence>
<proteinExistence type="predicted"/>
<dbReference type="InterPro" id="IPR029032">
    <property type="entry name" value="AhpD-like"/>
</dbReference>
<evidence type="ECO:0000313" key="2">
    <source>
        <dbReference type="EMBL" id="KYF85287.1"/>
    </source>
</evidence>
<dbReference type="AlphaFoldDB" id="A0A150RYI7"/>
<dbReference type="Pfam" id="PF02627">
    <property type="entry name" value="CMD"/>
    <property type="match status" value="1"/>
</dbReference>
<evidence type="ECO:0000259" key="1">
    <source>
        <dbReference type="Pfam" id="PF02627"/>
    </source>
</evidence>
<dbReference type="Gene3D" id="1.20.1290.10">
    <property type="entry name" value="AhpD-like"/>
    <property type="match status" value="1"/>
</dbReference>
<accession>A0A150RYI7</accession>
<dbReference type="GO" id="GO:0051920">
    <property type="term" value="F:peroxiredoxin activity"/>
    <property type="evidence" value="ECO:0007669"/>
    <property type="project" value="InterPro"/>
</dbReference>
<dbReference type="InterPro" id="IPR003779">
    <property type="entry name" value="CMD-like"/>
</dbReference>
<protein>
    <recommendedName>
        <fullName evidence="1">Carboxymuconolactone decarboxylase-like domain-containing protein</fullName>
    </recommendedName>
</protein>
<evidence type="ECO:0000313" key="3">
    <source>
        <dbReference type="Proteomes" id="UP000075635"/>
    </source>
</evidence>
<dbReference type="Proteomes" id="UP000075635">
    <property type="component" value="Unassembled WGS sequence"/>
</dbReference>